<proteinExistence type="predicted"/>
<dbReference type="CDD" id="cd04496">
    <property type="entry name" value="SSB_OBF"/>
    <property type="match status" value="1"/>
</dbReference>
<feature type="region of interest" description="Disordered" evidence="3">
    <location>
        <begin position="123"/>
        <end position="171"/>
    </location>
</feature>
<keyword evidence="1 2" id="KW-0238">DNA-binding</keyword>
<dbReference type="AlphaFoldDB" id="A0A2N9JDE4"/>
<gene>
    <name evidence="4" type="primary">ssb</name>
    <name evidence="4" type="ORF">MPLG2_0513</name>
</gene>
<protein>
    <submittedName>
        <fullName evidence="4">Single-stranded DNA-binding protein 2 (SSB 2) (Helix-destabilizing protein 2)</fullName>
    </submittedName>
</protein>
<accession>A0A2N9JDE4</accession>
<evidence type="ECO:0000256" key="3">
    <source>
        <dbReference type="SAM" id="MobiDB-lite"/>
    </source>
</evidence>
<evidence type="ECO:0000313" key="4">
    <source>
        <dbReference type="EMBL" id="SPD85549.1"/>
    </source>
</evidence>
<dbReference type="SUPFAM" id="SSF50249">
    <property type="entry name" value="Nucleic acid-binding proteins"/>
    <property type="match status" value="1"/>
</dbReference>
<dbReference type="OrthoDB" id="4427276at2"/>
<dbReference type="GO" id="GO:0003697">
    <property type="term" value="F:single-stranded DNA binding"/>
    <property type="evidence" value="ECO:0007669"/>
    <property type="project" value="InterPro"/>
</dbReference>
<dbReference type="InterPro" id="IPR000424">
    <property type="entry name" value="Primosome_PriB/ssb"/>
</dbReference>
<dbReference type="Gene3D" id="2.40.50.140">
    <property type="entry name" value="Nucleic acid-binding proteins"/>
    <property type="match status" value="1"/>
</dbReference>
<sequence>MDATITVTGNLGSEVDLRTGPNNEWAFAAFRLASTPRVLRSGSWRDGDTTWLNINCRNRSLSLNVAASLAKGDPVVVTGRLSTWSWVKKDTGEVQERLVLEAVSVGHDLCRGTTTFQRAERALPELPAPDPSVFDEQSHDEESGTDAADPSADIEPDTINSEKARAATKAA</sequence>
<dbReference type="PROSITE" id="PS50935">
    <property type="entry name" value="SSB"/>
    <property type="match status" value="1"/>
</dbReference>
<evidence type="ECO:0000256" key="1">
    <source>
        <dbReference type="ARBA" id="ARBA00023125"/>
    </source>
</evidence>
<dbReference type="RefSeq" id="WP_158680799.1">
    <property type="nucleotide sequence ID" value="NZ_BAAAGO010000042.1"/>
</dbReference>
<dbReference type="EMBL" id="LT985188">
    <property type="protein sequence ID" value="SPD85549.1"/>
    <property type="molecule type" value="Genomic_DNA"/>
</dbReference>
<dbReference type="Proteomes" id="UP000238164">
    <property type="component" value="Chromosome 1"/>
</dbReference>
<evidence type="ECO:0000313" key="5">
    <source>
        <dbReference type="Proteomes" id="UP000238164"/>
    </source>
</evidence>
<reference evidence="4 5" key="1">
    <citation type="submission" date="2018-02" db="EMBL/GenBank/DDBJ databases">
        <authorList>
            <person name="Cohen D.B."/>
            <person name="Kent A.D."/>
        </authorList>
    </citation>
    <scope>NUCLEOTIDE SEQUENCE [LARGE SCALE GENOMIC DNA]</scope>
    <source>
        <strain evidence="4">1</strain>
    </source>
</reference>
<organism evidence="4 5">
    <name type="scientific">Micropruina glycogenica</name>
    <dbReference type="NCBI Taxonomy" id="75385"/>
    <lineage>
        <taxon>Bacteria</taxon>
        <taxon>Bacillati</taxon>
        <taxon>Actinomycetota</taxon>
        <taxon>Actinomycetes</taxon>
        <taxon>Propionibacteriales</taxon>
        <taxon>Nocardioidaceae</taxon>
        <taxon>Micropruina</taxon>
    </lineage>
</organism>
<dbReference type="InterPro" id="IPR012340">
    <property type="entry name" value="NA-bd_OB-fold"/>
</dbReference>
<dbReference type="Pfam" id="PF00436">
    <property type="entry name" value="SSB"/>
    <property type="match status" value="1"/>
</dbReference>
<evidence type="ECO:0000256" key="2">
    <source>
        <dbReference type="PROSITE-ProRule" id="PRU00252"/>
    </source>
</evidence>
<name>A0A2N9JDE4_9ACTN</name>
<dbReference type="KEGG" id="mgg:MPLG2_0513"/>
<keyword evidence="5" id="KW-1185">Reference proteome</keyword>